<evidence type="ECO:0000256" key="10">
    <source>
        <dbReference type="ARBA" id="ARBA00022989"/>
    </source>
</evidence>
<gene>
    <name evidence="15" type="ORF">F1B92_01405</name>
</gene>
<dbReference type="GO" id="GO:0009326">
    <property type="term" value="C:formate dehydrogenase complex"/>
    <property type="evidence" value="ECO:0007669"/>
    <property type="project" value="InterPro"/>
</dbReference>
<feature type="transmembrane region" description="Helical" evidence="13">
    <location>
        <begin position="62"/>
        <end position="85"/>
    </location>
</feature>
<evidence type="ECO:0000256" key="9">
    <source>
        <dbReference type="ARBA" id="ARBA00022982"/>
    </source>
</evidence>
<keyword evidence="4" id="KW-0813">Transport</keyword>
<sequence length="319" mass="35837">MKKIILFLSSFVGLFAVEAEKFLDTIQRGDNSIWGPGRVENIPTYYNGPFADFFVTWQGNEYFSMLAASAIMAVILAFIGHYAIVGPKSFSHHHGKIYAFNVMERLVHLIAAVAWVILVPTGIIMMFGDEFGGGAFVRLCKNLHGIATVLFAISLPYMFFAWVLRMLPAAYDIKWAMIVGGYLSKKKRPIPAGKFNLGQKAWFWIATAGGLVMILTGAAMYFLDTAIPGANGKFFGMAQIEFLRLSAIIHNILGIACAVFLLVHIYMAVFCIKGSIHAIITGYKEEEEVYILHHYWYQELLKKNKITRSVFENDYTNLK</sequence>
<dbReference type="PANTHER" id="PTHR30074:SF6">
    <property type="entry name" value="FORMATE DEHYDROGENASE GAMMA SUBUNIT"/>
    <property type="match status" value="1"/>
</dbReference>
<evidence type="ECO:0000256" key="4">
    <source>
        <dbReference type="ARBA" id="ARBA00022448"/>
    </source>
</evidence>
<evidence type="ECO:0000256" key="6">
    <source>
        <dbReference type="ARBA" id="ARBA00022617"/>
    </source>
</evidence>
<evidence type="ECO:0000313" key="15">
    <source>
        <dbReference type="EMBL" id="MSN95863.1"/>
    </source>
</evidence>
<dbReference type="Proteomes" id="UP000476338">
    <property type="component" value="Unassembled WGS sequence"/>
</dbReference>
<evidence type="ECO:0000259" key="14">
    <source>
        <dbReference type="Pfam" id="PF01292"/>
    </source>
</evidence>
<dbReference type="GO" id="GO:0022904">
    <property type="term" value="P:respiratory electron transport chain"/>
    <property type="evidence" value="ECO:0007669"/>
    <property type="project" value="InterPro"/>
</dbReference>
<comment type="cofactor">
    <cofactor evidence="1">
        <name>heme</name>
        <dbReference type="ChEBI" id="CHEBI:30413"/>
    </cofactor>
</comment>
<comment type="caution">
    <text evidence="15">The sequence shown here is derived from an EMBL/GenBank/DDBJ whole genome shotgun (WGS) entry which is preliminary data.</text>
</comment>
<dbReference type="NCBIfam" id="TIGR01583">
    <property type="entry name" value="formate-DH-gamm"/>
    <property type="match status" value="1"/>
</dbReference>
<feature type="transmembrane region" description="Helical" evidence="13">
    <location>
        <begin position="243"/>
        <end position="269"/>
    </location>
</feature>
<keyword evidence="8" id="KW-0479">Metal-binding</keyword>
<dbReference type="GO" id="GO:0009055">
    <property type="term" value="F:electron transfer activity"/>
    <property type="evidence" value="ECO:0007669"/>
    <property type="project" value="InterPro"/>
</dbReference>
<comment type="similarity">
    <text evidence="3">Belongs to the formate dehydrogenase gamma subunit family.</text>
</comment>
<keyword evidence="16" id="KW-1185">Reference proteome</keyword>
<evidence type="ECO:0000256" key="12">
    <source>
        <dbReference type="ARBA" id="ARBA00023136"/>
    </source>
</evidence>
<evidence type="ECO:0000256" key="11">
    <source>
        <dbReference type="ARBA" id="ARBA00023004"/>
    </source>
</evidence>
<dbReference type="GO" id="GO:0005886">
    <property type="term" value="C:plasma membrane"/>
    <property type="evidence" value="ECO:0007669"/>
    <property type="project" value="UniProtKB-SubCell"/>
</dbReference>
<keyword evidence="9" id="KW-0249">Electron transport</keyword>
<reference evidence="15 16" key="2">
    <citation type="submission" date="2020-03" db="EMBL/GenBank/DDBJ databases">
        <title>Campylobacter portucalensis sp. nov., a new species of Campylobacter isolated from the reproductive tract of bulls.</title>
        <authorList>
            <person name="Silva M.F."/>
            <person name="Pereira G."/>
            <person name="Carneiro C."/>
            <person name="Hemphill A."/>
            <person name="Mateus L."/>
            <person name="Lopes-Da-Costa L."/>
            <person name="Silva E."/>
        </authorList>
    </citation>
    <scope>NUCLEOTIDE SEQUENCE [LARGE SCALE GENOMIC DNA]</scope>
    <source>
        <strain evidence="15 16">FMV-PI01</strain>
    </source>
</reference>
<dbReference type="PANTHER" id="PTHR30074">
    <property type="entry name" value="FORMATE DEHYDROGENASE, NITRATE-INDUCIBLE, CYTOCHROME B556 FDN SUBUNIT"/>
    <property type="match status" value="1"/>
</dbReference>
<dbReference type="InterPro" id="IPR006471">
    <property type="entry name" value="Formate_DH_gsu"/>
</dbReference>
<feature type="domain" description="Cytochrome b561 bacterial/Ni-hydrogenase" evidence="14">
    <location>
        <begin position="100"/>
        <end position="282"/>
    </location>
</feature>
<evidence type="ECO:0000256" key="8">
    <source>
        <dbReference type="ARBA" id="ARBA00022723"/>
    </source>
</evidence>
<evidence type="ECO:0000256" key="1">
    <source>
        <dbReference type="ARBA" id="ARBA00001971"/>
    </source>
</evidence>
<dbReference type="EMBL" id="VWSJ01000003">
    <property type="protein sequence ID" value="MSN95863.1"/>
    <property type="molecule type" value="Genomic_DNA"/>
</dbReference>
<reference evidence="15 16" key="1">
    <citation type="submission" date="2019-09" db="EMBL/GenBank/DDBJ databases">
        <authorList>
            <person name="Silva M."/>
            <person name="Pereira G."/>
            <person name="Lopes-Da-Costa L."/>
            <person name="Silva E."/>
        </authorList>
    </citation>
    <scope>NUCLEOTIDE SEQUENCE [LARGE SCALE GENOMIC DNA]</scope>
    <source>
        <strain evidence="15 16">FMV-PI01</strain>
    </source>
</reference>
<organism evidence="15 16">
    <name type="scientific">Campylobacter portucalensis</name>
    <dbReference type="NCBI Taxonomy" id="2608384"/>
    <lineage>
        <taxon>Bacteria</taxon>
        <taxon>Pseudomonadati</taxon>
        <taxon>Campylobacterota</taxon>
        <taxon>Epsilonproteobacteria</taxon>
        <taxon>Campylobacterales</taxon>
        <taxon>Campylobacteraceae</taxon>
        <taxon>Campylobacter</taxon>
    </lineage>
</organism>
<keyword evidence="7 13" id="KW-0812">Transmembrane</keyword>
<dbReference type="GO" id="GO:0036397">
    <property type="term" value="F:formate dehydrogenase (quinone) activity"/>
    <property type="evidence" value="ECO:0007669"/>
    <property type="project" value="TreeGrafter"/>
</dbReference>
<evidence type="ECO:0000256" key="13">
    <source>
        <dbReference type="SAM" id="Phobius"/>
    </source>
</evidence>
<evidence type="ECO:0000313" key="16">
    <source>
        <dbReference type="Proteomes" id="UP000476338"/>
    </source>
</evidence>
<name>A0A6L5WJ56_9BACT</name>
<dbReference type="InterPro" id="IPR011577">
    <property type="entry name" value="Cyt_b561_bac/Ni-Hgenase"/>
</dbReference>
<dbReference type="GO" id="GO:0046872">
    <property type="term" value="F:metal ion binding"/>
    <property type="evidence" value="ECO:0007669"/>
    <property type="project" value="UniProtKB-KW"/>
</dbReference>
<dbReference type="AlphaFoldDB" id="A0A6L5WJ56"/>
<evidence type="ECO:0000256" key="5">
    <source>
        <dbReference type="ARBA" id="ARBA00022475"/>
    </source>
</evidence>
<keyword evidence="10 13" id="KW-1133">Transmembrane helix</keyword>
<keyword evidence="12 13" id="KW-0472">Membrane</keyword>
<accession>A0A6L5WJ56</accession>
<dbReference type="Gene3D" id="1.20.950.20">
    <property type="entry name" value="Transmembrane di-heme cytochromes, Chain C"/>
    <property type="match status" value="1"/>
</dbReference>
<dbReference type="GO" id="GO:0008863">
    <property type="term" value="F:formate dehydrogenase (NAD+) activity"/>
    <property type="evidence" value="ECO:0007669"/>
    <property type="project" value="InterPro"/>
</dbReference>
<feature type="transmembrane region" description="Helical" evidence="13">
    <location>
        <begin position="143"/>
        <end position="164"/>
    </location>
</feature>
<dbReference type="SUPFAM" id="SSF81342">
    <property type="entry name" value="Transmembrane di-heme cytochromes"/>
    <property type="match status" value="1"/>
</dbReference>
<proteinExistence type="inferred from homology"/>
<dbReference type="InterPro" id="IPR016174">
    <property type="entry name" value="Di-haem_cyt_TM"/>
</dbReference>
<keyword evidence="5" id="KW-1003">Cell membrane</keyword>
<evidence type="ECO:0000256" key="7">
    <source>
        <dbReference type="ARBA" id="ARBA00022692"/>
    </source>
</evidence>
<dbReference type="RefSeq" id="WP_154570135.1">
    <property type="nucleotide sequence ID" value="NZ_VWSJ01000003.1"/>
</dbReference>
<keyword evidence="11" id="KW-0408">Iron</keyword>
<keyword evidence="6" id="KW-0349">Heme</keyword>
<protein>
    <submittedName>
        <fullName evidence="15">Formate dehydrogenase subunit gamma</fullName>
    </submittedName>
</protein>
<dbReference type="InterPro" id="IPR051817">
    <property type="entry name" value="FDH_cytochrome_b556_subunit"/>
</dbReference>
<comment type="subcellular location">
    <subcellularLocation>
        <location evidence="2">Cell membrane</location>
        <topology evidence="2">Multi-pass membrane protein</topology>
    </subcellularLocation>
</comment>
<dbReference type="GO" id="GO:0015944">
    <property type="term" value="P:formate oxidation"/>
    <property type="evidence" value="ECO:0007669"/>
    <property type="project" value="TreeGrafter"/>
</dbReference>
<feature type="transmembrane region" description="Helical" evidence="13">
    <location>
        <begin position="201"/>
        <end position="223"/>
    </location>
</feature>
<evidence type="ECO:0000256" key="3">
    <source>
        <dbReference type="ARBA" id="ARBA00010747"/>
    </source>
</evidence>
<evidence type="ECO:0000256" key="2">
    <source>
        <dbReference type="ARBA" id="ARBA00004651"/>
    </source>
</evidence>
<feature type="transmembrane region" description="Helical" evidence="13">
    <location>
        <begin position="106"/>
        <end position="128"/>
    </location>
</feature>
<dbReference type="Pfam" id="PF01292">
    <property type="entry name" value="Ni_hydr_CYTB"/>
    <property type="match status" value="1"/>
</dbReference>
<dbReference type="GO" id="GO:0009061">
    <property type="term" value="P:anaerobic respiration"/>
    <property type="evidence" value="ECO:0007669"/>
    <property type="project" value="TreeGrafter"/>
</dbReference>